<dbReference type="STRING" id="426756.SAMN04488126_103193"/>
<dbReference type="EMBL" id="RWGW01000005">
    <property type="protein sequence ID" value="RSK35581.1"/>
    <property type="molecule type" value="Genomic_DNA"/>
</dbReference>
<feature type="domain" description="Uncharacterized protein YyaB-like PH" evidence="2">
    <location>
        <begin position="55"/>
        <end position="127"/>
    </location>
</feature>
<evidence type="ECO:0000259" key="2">
    <source>
        <dbReference type="Pfam" id="PF06713"/>
    </source>
</evidence>
<protein>
    <submittedName>
        <fullName evidence="4">PH domain-containing protein</fullName>
    </submittedName>
</protein>
<keyword evidence="1" id="KW-1133">Transmembrane helix</keyword>
<sequence length="141" mass="15692">MRFRAGRDVWLGSVIWGSIALLVWGLADMASDRDLVGAVIVAGVILLLLSIWFRTYYEIKDGRLFITSGPYYKSIPIGRITSVRKTANPFTSPSLTIRKLEIQFGTHGVVSVGPEDRDDLIGALRDVNPEIQVREPMNEST</sequence>
<evidence type="ECO:0000313" key="5">
    <source>
        <dbReference type="Proteomes" id="UP000198823"/>
    </source>
</evidence>
<dbReference type="EMBL" id="FNAR01000003">
    <property type="protein sequence ID" value="SDE09857.1"/>
    <property type="molecule type" value="Genomic_DNA"/>
</dbReference>
<proteinExistence type="predicted"/>
<keyword evidence="6" id="KW-1185">Reference proteome</keyword>
<organism evidence="4 5">
    <name type="scientific">Bhargavaea beijingensis</name>
    <dbReference type="NCBI Taxonomy" id="426756"/>
    <lineage>
        <taxon>Bacteria</taxon>
        <taxon>Bacillati</taxon>
        <taxon>Bacillota</taxon>
        <taxon>Bacilli</taxon>
        <taxon>Bacillales</taxon>
        <taxon>Caryophanaceae</taxon>
        <taxon>Bhargavaea</taxon>
    </lineage>
</organism>
<keyword evidence="1" id="KW-0812">Transmembrane</keyword>
<accession>A0A1G7A5R1</accession>
<feature type="transmembrane region" description="Helical" evidence="1">
    <location>
        <begin position="9"/>
        <end position="29"/>
    </location>
</feature>
<dbReference type="AlphaFoldDB" id="A0A1G7A5R1"/>
<evidence type="ECO:0000313" key="6">
    <source>
        <dbReference type="Proteomes" id="UP000272481"/>
    </source>
</evidence>
<evidence type="ECO:0000256" key="1">
    <source>
        <dbReference type="SAM" id="Phobius"/>
    </source>
</evidence>
<name>A0A1G7A5R1_9BACL</name>
<reference evidence="3 6" key="2">
    <citation type="submission" date="2018-12" db="EMBL/GenBank/DDBJ databases">
        <title>Comparitive functional genomics of dry heat resistant strains isolated from the viking spacecraft.</title>
        <authorList>
            <person name="Seuylemezian A."/>
            <person name="Vaishampayan P."/>
        </authorList>
    </citation>
    <scope>NUCLEOTIDE SEQUENCE [LARGE SCALE GENOMIC DNA]</scope>
    <source>
        <strain evidence="3 6">M6-11</strain>
    </source>
</reference>
<keyword evidence="1" id="KW-0472">Membrane</keyword>
<dbReference type="GO" id="GO:0030153">
    <property type="term" value="P:bacteriocin immunity"/>
    <property type="evidence" value="ECO:0007669"/>
    <property type="project" value="InterPro"/>
</dbReference>
<dbReference type="Proteomes" id="UP000272481">
    <property type="component" value="Unassembled WGS sequence"/>
</dbReference>
<dbReference type="RefSeq" id="WP_092094904.1">
    <property type="nucleotide sequence ID" value="NZ_FNAR01000003.1"/>
</dbReference>
<gene>
    <name evidence="3" type="ORF">EJA12_03130</name>
    <name evidence="4" type="ORF">SAMN04488126_103193</name>
</gene>
<reference evidence="4 5" key="1">
    <citation type="submission" date="2016-10" db="EMBL/GenBank/DDBJ databases">
        <authorList>
            <person name="de Groot N.N."/>
        </authorList>
    </citation>
    <scope>NUCLEOTIDE SEQUENCE [LARGE SCALE GENOMIC DNA]</scope>
    <source>
        <strain evidence="4 5">CGMCC 1.6762</strain>
    </source>
</reference>
<evidence type="ECO:0000313" key="3">
    <source>
        <dbReference type="EMBL" id="RSK35581.1"/>
    </source>
</evidence>
<dbReference type="Pfam" id="PF06713">
    <property type="entry name" value="bPH_4"/>
    <property type="match status" value="1"/>
</dbReference>
<feature type="transmembrane region" description="Helical" evidence="1">
    <location>
        <begin position="35"/>
        <end position="53"/>
    </location>
</feature>
<dbReference type="InterPro" id="IPR009589">
    <property type="entry name" value="PH_YyaB-like"/>
</dbReference>
<dbReference type="Proteomes" id="UP000198823">
    <property type="component" value="Unassembled WGS sequence"/>
</dbReference>
<dbReference type="OrthoDB" id="6658731at2"/>
<evidence type="ECO:0000313" key="4">
    <source>
        <dbReference type="EMBL" id="SDE09857.1"/>
    </source>
</evidence>